<keyword evidence="3 4" id="KW-0949">S-adenosyl-L-methionine</keyword>
<dbReference type="InterPro" id="IPR012340">
    <property type="entry name" value="NA-bd_OB-fold"/>
</dbReference>
<dbReference type="InterPro" id="IPR030390">
    <property type="entry name" value="MeTrfase_TrmA_AS"/>
</dbReference>
<feature type="domain" description="TRAM" evidence="6">
    <location>
        <begin position="1"/>
        <end position="55"/>
    </location>
</feature>
<dbReference type="SUPFAM" id="SSF53335">
    <property type="entry name" value="S-adenosyl-L-methionine-dependent methyltransferases"/>
    <property type="match status" value="1"/>
</dbReference>
<dbReference type="Gene3D" id="2.40.50.1070">
    <property type="match status" value="1"/>
</dbReference>
<dbReference type="Pfam" id="PF01938">
    <property type="entry name" value="TRAM"/>
    <property type="match status" value="1"/>
</dbReference>
<keyword evidence="8" id="KW-1185">Reference proteome</keyword>
<dbReference type="CDD" id="cd02440">
    <property type="entry name" value="AdoMet_MTases"/>
    <property type="match status" value="1"/>
</dbReference>
<dbReference type="InterPro" id="IPR010280">
    <property type="entry name" value="U5_MeTrfase_fam"/>
</dbReference>
<feature type="binding site" evidence="4">
    <location>
        <position position="305"/>
    </location>
    <ligand>
        <name>S-adenosyl-L-methionine</name>
        <dbReference type="ChEBI" id="CHEBI:59789"/>
    </ligand>
</feature>
<feature type="binding site" evidence="4">
    <location>
        <position position="276"/>
    </location>
    <ligand>
        <name>S-adenosyl-L-methionine</name>
        <dbReference type="ChEBI" id="CHEBI:59789"/>
    </ligand>
</feature>
<dbReference type="Gene3D" id="2.40.50.140">
    <property type="entry name" value="Nucleic acid-binding proteins"/>
    <property type="match status" value="1"/>
</dbReference>
<accession>A0A3N0AX45</accession>
<proteinExistence type="inferred from homology"/>
<dbReference type="PROSITE" id="PS01230">
    <property type="entry name" value="TRMA_1"/>
    <property type="match status" value="1"/>
</dbReference>
<dbReference type="GO" id="GO:0070041">
    <property type="term" value="F:rRNA (uridine-C5-)-methyltransferase activity"/>
    <property type="evidence" value="ECO:0007669"/>
    <property type="project" value="TreeGrafter"/>
</dbReference>
<protein>
    <submittedName>
        <fullName evidence="7">23S rRNA (Uracil(1939)-C(5))-methyltransferase RlmD</fullName>
    </submittedName>
</protein>
<name>A0A3N0AX45_9ACTN</name>
<evidence type="ECO:0000313" key="8">
    <source>
        <dbReference type="Proteomes" id="UP000269591"/>
    </source>
</evidence>
<dbReference type="PROSITE" id="PS50926">
    <property type="entry name" value="TRAM"/>
    <property type="match status" value="1"/>
</dbReference>
<keyword evidence="2 4" id="KW-0808">Transferase</keyword>
<evidence type="ECO:0000256" key="4">
    <source>
        <dbReference type="PROSITE-ProRule" id="PRU01024"/>
    </source>
</evidence>
<gene>
    <name evidence="7" type="ORF">DMP06_07460</name>
</gene>
<dbReference type="EMBL" id="QIBX01000012">
    <property type="protein sequence ID" value="RNL39451.1"/>
    <property type="molecule type" value="Genomic_DNA"/>
</dbReference>
<dbReference type="NCBIfam" id="TIGR00479">
    <property type="entry name" value="rumA"/>
    <property type="match status" value="1"/>
</dbReference>
<comment type="caution">
    <text evidence="7">The sequence shown here is derived from an EMBL/GenBank/DDBJ whole genome shotgun (WGS) entry which is preliminary data.</text>
</comment>
<dbReference type="AlphaFoldDB" id="A0A3N0AX45"/>
<dbReference type="PROSITE" id="PS01231">
    <property type="entry name" value="TRMA_2"/>
    <property type="match status" value="1"/>
</dbReference>
<evidence type="ECO:0000313" key="7">
    <source>
        <dbReference type="EMBL" id="RNL39451.1"/>
    </source>
</evidence>
<dbReference type="PANTHER" id="PTHR11061">
    <property type="entry name" value="RNA M5U METHYLTRANSFERASE"/>
    <property type="match status" value="1"/>
</dbReference>
<organism evidence="7 8">
    <name type="scientific">Slackia equolifaciens</name>
    <dbReference type="NCBI Taxonomy" id="498718"/>
    <lineage>
        <taxon>Bacteria</taxon>
        <taxon>Bacillati</taxon>
        <taxon>Actinomycetota</taxon>
        <taxon>Coriobacteriia</taxon>
        <taxon>Eggerthellales</taxon>
        <taxon>Eggerthellaceae</taxon>
        <taxon>Slackia</taxon>
    </lineage>
</organism>
<keyword evidence="1 4" id="KW-0489">Methyltransferase</keyword>
<evidence type="ECO:0000256" key="3">
    <source>
        <dbReference type="ARBA" id="ARBA00022691"/>
    </source>
</evidence>
<dbReference type="RefSeq" id="WP_123209112.1">
    <property type="nucleotide sequence ID" value="NZ_JBHTHO010000007.1"/>
</dbReference>
<dbReference type="OrthoDB" id="9804590at2"/>
<evidence type="ECO:0000256" key="1">
    <source>
        <dbReference type="ARBA" id="ARBA00022603"/>
    </source>
</evidence>
<evidence type="ECO:0000256" key="5">
    <source>
        <dbReference type="PROSITE-ProRule" id="PRU10015"/>
    </source>
</evidence>
<feature type="binding site" evidence="4">
    <location>
        <position position="370"/>
    </location>
    <ligand>
        <name>S-adenosyl-L-methionine</name>
        <dbReference type="ChEBI" id="CHEBI:59789"/>
    </ligand>
</feature>
<feature type="active site" description="Nucleophile" evidence="4">
    <location>
        <position position="397"/>
    </location>
</feature>
<dbReference type="PROSITE" id="PS51687">
    <property type="entry name" value="SAM_MT_RNA_M5U"/>
    <property type="match status" value="1"/>
</dbReference>
<evidence type="ECO:0000259" key="6">
    <source>
        <dbReference type="PROSITE" id="PS50926"/>
    </source>
</evidence>
<sequence>MQEKITIERLTYGDAGVGRSASGKAVFVNGVAPGDVVSAEVTADKGNYLEAKLNEVLTPSPDRVTPACPLADICGGCGWQQVSYERQIAEKRDNVVSQLQRVGGFAPERAQELVAACVPSKKQLGYRNKLEFSCAEVPGKGFMMGYHRKGSDEIVAPDACPLAHKAIQRVPKAVRGALRFLNSRGDLGIYRVGIRHSARTGDLEIALWTNPSGFPRAMVAKTLEQAVKATGVVRVMTSDTGKARKLKGIEVLGGSARWRERVGNEEFAVSAPSFFQVNTAQADKLVKIALDGLEIGENDYVADLYCGVGTFTLPMARTAEMVFAVESYGSSVRDLRRASEAAHLDNIEVIGGDAARELPELGELDALLVDPPRAGLAAEIIGSIAEAGPTRMAYVSCNPSTWARDVKRLEEAGYELMGATPVDMFPQTHHVEVVSHFRRTF</sequence>
<dbReference type="InterPro" id="IPR002792">
    <property type="entry name" value="TRAM_dom"/>
</dbReference>
<dbReference type="InterPro" id="IPR029063">
    <property type="entry name" value="SAM-dependent_MTases_sf"/>
</dbReference>
<dbReference type="Gene3D" id="3.40.50.150">
    <property type="entry name" value="Vaccinia Virus protein VP39"/>
    <property type="match status" value="1"/>
</dbReference>
<dbReference type="GO" id="GO:0070475">
    <property type="term" value="P:rRNA base methylation"/>
    <property type="evidence" value="ECO:0007669"/>
    <property type="project" value="TreeGrafter"/>
</dbReference>
<dbReference type="Pfam" id="PF05958">
    <property type="entry name" value="tRNA_U5-meth_tr"/>
    <property type="match status" value="1"/>
</dbReference>
<evidence type="ECO:0000256" key="2">
    <source>
        <dbReference type="ARBA" id="ARBA00022679"/>
    </source>
</evidence>
<dbReference type="InterPro" id="IPR030391">
    <property type="entry name" value="MeTrfase_TrmA_CS"/>
</dbReference>
<dbReference type="Proteomes" id="UP000269591">
    <property type="component" value="Unassembled WGS sequence"/>
</dbReference>
<reference evidence="8" key="1">
    <citation type="submission" date="2018-05" db="EMBL/GenBank/DDBJ databases">
        <title>Genome Sequencing of selected type strains of the family Eggerthellaceae.</title>
        <authorList>
            <person name="Danylec N."/>
            <person name="Stoll D.A."/>
            <person name="Doetsch A."/>
            <person name="Huch M."/>
        </authorList>
    </citation>
    <scope>NUCLEOTIDE SEQUENCE [LARGE SCALE GENOMIC DNA]</scope>
    <source>
        <strain evidence="8">DSM 24851</strain>
    </source>
</reference>
<dbReference type="SUPFAM" id="SSF50249">
    <property type="entry name" value="Nucleic acid-binding proteins"/>
    <property type="match status" value="1"/>
</dbReference>
<feature type="active site" evidence="5">
    <location>
        <position position="397"/>
    </location>
</feature>
<dbReference type="PANTHER" id="PTHR11061:SF30">
    <property type="entry name" value="TRNA (URACIL(54)-C(5))-METHYLTRANSFERASE"/>
    <property type="match status" value="1"/>
</dbReference>
<feature type="binding site" evidence="4">
    <location>
        <position position="326"/>
    </location>
    <ligand>
        <name>S-adenosyl-L-methionine</name>
        <dbReference type="ChEBI" id="CHEBI:59789"/>
    </ligand>
</feature>
<comment type="similarity">
    <text evidence="4">Belongs to the class I-like SAM-binding methyltransferase superfamily. RNA M5U methyltransferase family.</text>
</comment>